<dbReference type="AlphaFoldDB" id="A0A9N8W069"/>
<protein>
    <submittedName>
        <fullName evidence="2">9912_t:CDS:1</fullName>
    </submittedName>
</protein>
<dbReference type="Proteomes" id="UP000789706">
    <property type="component" value="Unassembled WGS sequence"/>
</dbReference>
<feature type="coiled-coil region" evidence="1">
    <location>
        <begin position="51"/>
        <end position="78"/>
    </location>
</feature>
<reference evidence="2" key="1">
    <citation type="submission" date="2021-06" db="EMBL/GenBank/DDBJ databases">
        <authorList>
            <person name="Kallberg Y."/>
            <person name="Tangrot J."/>
            <person name="Rosling A."/>
        </authorList>
    </citation>
    <scope>NUCLEOTIDE SEQUENCE</scope>
    <source>
        <strain evidence="2">AZ414A</strain>
    </source>
</reference>
<dbReference type="EMBL" id="CAJVPK010000200">
    <property type="protein sequence ID" value="CAG8472518.1"/>
    <property type="molecule type" value="Genomic_DNA"/>
</dbReference>
<keyword evidence="1" id="KW-0175">Coiled coil</keyword>
<sequence length="178" mass="21220">SNKLNSASTTEYTDQEIDKVLETYVNKKKHSAFKSIRKFEKEKNEKFLEFLELLKERNEKFLQLLKEKNEKCLELLKENKGISGDNAGRHKTCVGLKETEEPDEIVNFYKQLFEQIHSTYNIGDQVEWYHKRFTPVQNNIAEYMCKGLKVNYIIYDNEIKNIKNIDIEKLLFKKDELK</sequence>
<organism evidence="2 3">
    <name type="scientific">Diversispora eburnea</name>
    <dbReference type="NCBI Taxonomy" id="1213867"/>
    <lineage>
        <taxon>Eukaryota</taxon>
        <taxon>Fungi</taxon>
        <taxon>Fungi incertae sedis</taxon>
        <taxon>Mucoromycota</taxon>
        <taxon>Glomeromycotina</taxon>
        <taxon>Glomeromycetes</taxon>
        <taxon>Diversisporales</taxon>
        <taxon>Diversisporaceae</taxon>
        <taxon>Diversispora</taxon>
    </lineage>
</organism>
<gene>
    <name evidence="2" type="ORF">DEBURN_LOCUS3230</name>
</gene>
<feature type="non-terminal residue" evidence="2">
    <location>
        <position position="1"/>
    </location>
</feature>
<proteinExistence type="predicted"/>
<comment type="caution">
    <text evidence="2">The sequence shown here is derived from an EMBL/GenBank/DDBJ whole genome shotgun (WGS) entry which is preliminary data.</text>
</comment>
<evidence type="ECO:0000313" key="2">
    <source>
        <dbReference type="EMBL" id="CAG8472518.1"/>
    </source>
</evidence>
<evidence type="ECO:0000313" key="3">
    <source>
        <dbReference type="Proteomes" id="UP000789706"/>
    </source>
</evidence>
<name>A0A9N8W069_9GLOM</name>
<evidence type="ECO:0000256" key="1">
    <source>
        <dbReference type="SAM" id="Coils"/>
    </source>
</evidence>
<accession>A0A9N8W069</accession>
<keyword evidence="3" id="KW-1185">Reference proteome</keyword>